<dbReference type="PANTHER" id="PTHR39515:SF2">
    <property type="entry name" value="HTH-TYPE TRANSCRIPTIONAL REGULATOR RV0880"/>
    <property type="match status" value="1"/>
</dbReference>
<evidence type="ECO:0000259" key="4">
    <source>
        <dbReference type="PROSITE" id="PS50995"/>
    </source>
</evidence>
<feature type="domain" description="HTH marR-type" evidence="4">
    <location>
        <begin position="12"/>
        <end position="140"/>
    </location>
</feature>
<dbReference type="PROSITE" id="PS50995">
    <property type="entry name" value="HTH_MARR_2"/>
    <property type="match status" value="1"/>
</dbReference>
<evidence type="ECO:0000313" key="6">
    <source>
        <dbReference type="Proteomes" id="UP001549110"/>
    </source>
</evidence>
<dbReference type="SMART" id="SM00347">
    <property type="entry name" value="HTH_MARR"/>
    <property type="match status" value="1"/>
</dbReference>
<keyword evidence="3" id="KW-0804">Transcription</keyword>
<dbReference type="InterPro" id="IPR023187">
    <property type="entry name" value="Tscrpt_reg_MarR-type_CS"/>
</dbReference>
<protein>
    <submittedName>
        <fullName evidence="5">DNA-binding MarR family transcriptional regulator</fullName>
    </submittedName>
</protein>
<evidence type="ECO:0000313" key="5">
    <source>
        <dbReference type="EMBL" id="MET3525566.1"/>
    </source>
</evidence>
<dbReference type="GO" id="GO:0003677">
    <property type="term" value="F:DNA binding"/>
    <property type="evidence" value="ECO:0007669"/>
    <property type="project" value="UniProtKB-KW"/>
</dbReference>
<dbReference type="PROSITE" id="PS01117">
    <property type="entry name" value="HTH_MARR_1"/>
    <property type="match status" value="1"/>
</dbReference>
<evidence type="ECO:0000256" key="3">
    <source>
        <dbReference type="ARBA" id="ARBA00023163"/>
    </source>
</evidence>
<sequence>MLAANSEVTALAEALRPALLRVSRRLRQEARKAGLSEQDALLLGQIRMNPGIGVSALADAERTSRPTMSAHVKRLAEAGLVSRSDDAEDGRRCGLAITSAGLDKLDQIRRERNDWLASRLRGLPPEERDALARAAAPLLRLVAP</sequence>
<dbReference type="PANTHER" id="PTHR39515">
    <property type="entry name" value="CONSERVED PROTEIN"/>
    <property type="match status" value="1"/>
</dbReference>
<dbReference type="EMBL" id="JBEPLU010000001">
    <property type="protein sequence ID" value="MET3525566.1"/>
    <property type="molecule type" value="Genomic_DNA"/>
</dbReference>
<comment type="caution">
    <text evidence="5">The sequence shown here is derived from an EMBL/GenBank/DDBJ whole genome shotgun (WGS) entry which is preliminary data.</text>
</comment>
<dbReference type="InterPro" id="IPR052526">
    <property type="entry name" value="HTH-type_Bedaq_tolerance"/>
</dbReference>
<dbReference type="Pfam" id="PF12802">
    <property type="entry name" value="MarR_2"/>
    <property type="match status" value="1"/>
</dbReference>
<dbReference type="InterPro" id="IPR036390">
    <property type="entry name" value="WH_DNA-bd_sf"/>
</dbReference>
<dbReference type="RefSeq" id="WP_331928807.1">
    <property type="nucleotide sequence ID" value="NZ_JBEPLU010000001.1"/>
</dbReference>
<proteinExistence type="predicted"/>
<keyword evidence="1" id="KW-0805">Transcription regulation</keyword>
<name>A0ABV2EGR5_9CAUL</name>
<organism evidence="5 6">
    <name type="scientific">Phenylobacterium koreense</name>
    <dbReference type="NCBI Taxonomy" id="266125"/>
    <lineage>
        <taxon>Bacteria</taxon>
        <taxon>Pseudomonadati</taxon>
        <taxon>Pseudomonadota</taxon>
        <taxon>Alphaproteobacteria</taxon>
        <taxon>Caulobacterales</taxon>
        <taxon>Caulobacteraceae</taxon>
        <taxon>Phenylobacterium</taxon>
    </lineage>
</organism>
<accession>A0ABV2EGR5</accession>
<reference evidence="5 6" key="1">
    <citation type="submission" date="2024-06" db="EMBL/GenBank/DDBJ databases">
        <title>Genomic Encyclopedia of Type Strains, Phase IV (KMG-IV): sequencing the most valuable type-strain genomes for metagenomic binning, comparative biology and taxonomic classification.</title>
        <authorList>
            <person name="Goeker M."/>
        </authorList>
    </citation>
    <scope>NUCLEOTIDE SEQUENCE [LARGE SCALE GENOMIC DNA]</scope>
    <source>
        <strain evidence="5 6">DSM 17809</strain>
    </source>
</reference>
<dbReference type="Proteomes" id="UP001549110">
    <property type="component" value="Unassembled WGS sequence"/>
</dbReference>
<dbReference type="InterPro" id="IPR000835">
    <property type="entry name" value="HTH_MarR-typ"/>
</dbReference>
<dbReference type="Gene3D" id="1.10.10.10">
    <property type="entry name" value="Winged helix-like DNA-binding domain superfamily/Winged helix DNA-binding domain"/>
    <property type="match status" value="1"/>
</dbReference>
<gene>
    <name evidence="5" type="ORF">ABID41_000661</name>
</gene>
<keyword evidence="2 5" id="KW-0238">DNA-binding</keyword>
<keyword evidence="6" id="KW-1185">Reference proteome</keyword>
<evidence type="ECO:0000256" key="2">
    <source>
        <dbReference type="ARBA" id="ARBA00023125"/>
    </source>
</evidence>
<dbReference type="InterPro" id="IPR036388">
    <property type="entry name" value="WH-like_DNA-bd_sf"/>
</dbReference>
<evidence type="ECO:0000256" key="1">
    <source>
        <dbReference type="ARBA" id="ARBA00023015"/>
    </source>
</evidence>
<dbReference type="SUPFAM" id="SSF46785">
    <property type="entry name" value="Winged helix' DNA-binding domain"/>
    <property type="match status" value="1"/>
</dbReference>